<proteinExistence type="predicted"/>
<keyword evidence="2" id="KW-1185">Reference proteome</keyword>
<comment type="caution">
    <text evidence="1">The sequence shown here is derived from an EMBL/GenBank/DDBJ whole genome shotgun (WGS) entry which is preliminary data.</text>
</comment>
<gene>
    <name evidence="1" type="ORF">CAGA_01170</name>
</gene>
<accession>A0A4Z0YG82</accession>
<dbReference type="EMBL" id="SRMQ01000001">
    <property type="protein sequence ID" value="TGJ77723.1"/>
    <property type="molecule type" value="Genomic_DNA"/>
</dbReference>
<organism evidence="1 2">
    <name type="scientific">Caproiciproducens galactitolivorans</name>
    <dbReference type="NCBI Taxonomy" id="642589"/>
    <lineage>
        <taxon>Bacteria</taxon>
        <taxon>Bacillati</taxon>
        <taxon>Bacillota</taxon>
        <taxon>Clostridia</taxon>
        <taxon>Eubacteriales</taxon>
        <taxon>Acutalibacteraceae</taxon>
        <taxon>Caproiciproducens</taxon>
    </lineage>
</organism>
<dbReference type="Proteomes" id="UP000297714">
    <property type="component" value="Unassembled WGS sequence"/>
</dbReference>
<evidence type="ECO:0000313" key="2">
    <source>
        <dbReference type="Proteomes" id="UP000297714"/>
    </source>
</evidence>
<dbReference type="AlphaFoldDB" id="A0A4Z0YG82"/>
<evidence type="ECO:0000313" key="1">
    <source>
        <dbReference type="EMBL" id="TGJ77723.1"/>
    </source>
</evidence>
<sequence>MALKGTNVSVTAKERGSLAERFLHSPALEPTPALRRRAAAFPALRDSSGAAAQFGWYHGFLRPIVDGEVYFFCGAPNKDIYYFGLRGGMELLQ</sequence>
<protein>
    <submittedName>
        <fullName evidence="1">Uncharacterized protein</fullName>
    </submittedName>
</protein>
<reference evidence="1 2" key="1">
    <citation type="submission" date="2019-04" db="EMBL/GenBank/DDBJ databases">
        <authorList>
            <person name="Poehlein A."/>
            <person name="Bengelsdorf F.R."/>
            <person name="Duerre P."/>
            <person name="Daniel R."/>
        </authorList>
    </citation>
    <scope>NUCLEOTIDE SEQUENCE [LARGE SCALE GENOMIC DNA]</scope>
    <source>
        <strain evidence="1 2">BS-1</strain>
    </source>
</reference>
<name>A0A4Z0YG82_9FIRM</name>